<dbReference type="Pfam" id="PF01370">
    <property type="entry name" value="Epimerase"/>
    <property type="match status" value="1"/>
</dbReference>
<dbReference type="SUPFAM" id="SSF51735">
    <property type="entry name" value="NAD(P)-binding Rossmann-fold domains"/>
    <property type="match status" value="1"/>
</dbReference>
<dbReference type="InterPro" id="IPR001509">
    <property type="entry name" value="Epimerase_deHydtase"/>
</dbReference>
<dbReference type="Proteomes" id="UP000295633">
    <property type="component" value="Unassembled WGS sequence"/>
</dbReference>
<dbReference type="STRING" id="273677.BW34_00469"/>
<evidence type="ECO:0000259" key="2">
    <source>
        <dbReference type="Pfam" id="PF01370"/>
    </source>
</evidence>
<name>A0A4V3B375_9MICO</name>
<organism evidence="4 5">
    <name type="scientific">Microbacterium oleivorans</name>
    <dbReference type="NCBI Taxonomy" id="273677"/>
    <lineage>
        <taxon>Bacteria</taxon>
        <taxon>Bacillati</taxon>
        <taxon>Actinomycetota</taxon>
        <taxon>Actinomycetes</taxon>
        <taxon>Micrococcales</taxon>
        <taxon>Microbacteriaceae</taxon>
        <taxon>Microbacterium</taxon>
    </lineage>
</organism>
<dbReference type="Gene3D" id="3.40.50.720">
    <property type="entry name" value="NAD(P)-binding Rossmann-like Domain"/>
    <property type="match status" value="1"/>
</dbReference>
<dbReference type="PANTHER" id="PTHR11092">
    <property type="entry name" value="SUGAR NUCLEOTIDE EPIMERASE RELATED"/>
    <property type="match status" value="1"/>
</dbReference>
<feature type="domain" description="DUF1731" evidence="3">
    <location>
        <begin position="275"/>
        <end position="320"/>
    </location>
</feature>
<feature type="region of interest" description="Disordered" evidence="1">
    <location>
        <begin position="182"/>
        <end position="209"/>
    </location>
</feature>
<gene>
    <name evidence="4" type="ORF">E2R54_10165</name>
</gene>
<evidence type="ECO:0000256" key="1">
    <source>
        <dbReference type="SAM" id="MobiDB-lite"/>
    </source>
</evidence>
<dbReference type="Pfam" id="PF08338">
    <property type="entry name" value="DUF1731"/>
    <property type="match status" value="1"/>
</dbReference>
<dbReference type="PANTHER" id="PTHR11092:SF0">
    <property type="entry name" value="EPIMERASE FAMILY PROTEIN SDR39U1"/>
    <property type="match status" value="1"/>
</dbReference>
<evidence type="ECO:0000313" key="4">
    <source>
        <dbReference type="EMBL" id="TDL43570.1"/>
    </source>
</evidence>
<reference evidence="4 5" key="1">
    <citation type="submission" date="2019-03" db="EMBL/GenBank/DDBJ databases">
        <title>Genome Sequencing and Assembly of Various Microbes Isolated from Partially Reclaimed Soil and Acid Mine Drainage (AMD) Site.</title>
        <authorList>
            <person name="Steinbock B."/>
            <person name="Bechtold R."/>
            <person name="Sevigny J.L."/>
            <person name="Thomas D."/>
            <person name="Cuthill L.R."/>
            <person name="Aveiro Johannsen E.J."/>
            <person name="Thomas K."/>
            <person name="Ghosh A."/>
        </authorList>
    </citation>
    <scope>NUCLEOTIDE SEQUENCE [LARGE SCALE GENOMIC DNA]</scope>
    <source>
        <strain evidence="4 5">F-B2</strain>
    </source>
</reference>
<evidence type="ECO:0000259" key="3">
    <source>
        <dbReference type="Pfam" id="PF08338"/>
    </source>
</evidence>
<accession>A0A4V3B375</accession>
<feature type="domain" description="NAD-dependent epimerase/dehydratase" evidence="2">
    <location>
        <begin position="9"/>
        <end position="245"/>
    </location>
</feature>
<dbReference type="EMBL" id="SMZX01000002">
    <property type="protein sequence ID" value="TDL43570.1"/>
    <property type="molecule type" value="Genomic_DNA"/>
</dbReference>
<proteinExistence type="predicted"/>
<dbReference type="InterPro" id="IPR013549">
    <property type="entry name" value="DUF1731"/>
</dbReference>
<dbReference type="AlphaFoldDB" id="A0A4V3B375"/>
<sequence length="340" mass="37223">MRTDRPRAVVAGAGGFIGEALVAALVADGYDVVPVGRTSAVSWDDPEALHAAVDGADLLVNLAGKSVDCRYTDANRNAILSSRVETTRALHDAVAAASVPPRLWINSSTATIYRHATDRPNTESTGELGAGFSVDVAKAWEKAFFAGDLPATRRVALRLAIVVGDGPATRMLLTLARTGLGGPQHDGRVPPHRRYRGIGDDPTGDRPPWYRTRGRQRFSWVHIDDVLDAVRFVVRRDDIAGVLNVAVPQASDNRSLMRSLRSVVGMPVGVPSLRWMLELAMWALRTEPELILKSRWVMPERLLDAGFRFTHTDLRAALASVESERKLRRAAERRTRSGRS</sequence>
<dbReference type="RefSeq" id="WP_091353860.1">
    <property type="nucleotide sequence ID" value="NZ_SMZX01000002.1"/>
</dbReference>
<dbReference type="InterPro" id="IPR036291">
    <property type="entry name" value="NAD(P)-bd_dom_sf"/>
</dbReference>
<evidence type="ECO:0000313" key="5">
    <source>
        <dbReference type="Proteomes" id="UP000295633"/>
    </source>
</evidence>
<protein>
    <submittedName>
        <fullName evidence="4">DUF1731 domain-containing protein</fullName>
    </submittedName>
</protein>
<comment type="caution">
    <text evidence="4">The sequence shown here is derived from an EMBL/GenBank/DDBJ whole genome shotgun (WGS) entry which is preliminary data.</text>
</comment>